<evidence type="ECO:0000313" key="6">
    <source>
        <dbReference type="Proteomes" id="UP000223759"/>
    </source>
</evidence>
<proteinExistence type="inferred from homology"/>
<dbReference type="OrthoDB" id="9811310at2"/>
<evidence type="ECO:0000256" key="4">
    <source>
        <dbReference type="ARBA" id="ARBA00037106"/>
    </source>
</evidence>
<dbReference type="InterPro" id="IPR038296">
    <property type="entry name" value="ParD_sf"/>
</dbReference>
<gene>
    <name evidence="5" type="ORF">SAMN05216526_0148</name>
</gene>
<dbReference type="Pfam" id="PF03693">
    <property type="entry name" value="ParD_antitoxin"/>
    <property type="match status" value="1"/>
</dbReference>
<organism evidence="5 6">
    <name type="scientific">Ectothiorhodosinus mongolicus</name>
    <dbReference type="NCBI Taxonomy" id="233100"/>
    <lineage>
        <taxon>Bacteria</taxon>
        <taxon>Pseudomonadati</taxon>
        <taxon>Pseudomonadota</taxon>
        <taxon>Gammaproteobacteria</taxon>
        <taxon>Chromatiales</taxon>
        <taxon>Ectothiorhodospiraceae</taxon>
        <taxon>Ectothiorhodosinus</taxon>
    </lineage>
</organism>
<sequence>MSTVRKTITLTDTQDAWIRAQVASGGYTNDSEYVRHLIRQEQEKLSLLRAAIDDGLASGVSSRSLDEIWHEVESRYRVADE</sequence>
<evidence type="ECO:0000256" key="1">
    <source>
        <dbReference type="ARBA" id="ARBA00008580"/>
    </source>
</evidence>
<accession>A0A1R3VM80</accession>
<dbReference type="SUPFAM" id="SSF47598">
    <property type="entry name" value="Ribbon-helix-helix"/>
    <property type="match status" value="1"/>
</dbReference>
<name>A0A1R3VM80_9GAMM</name>
<evidence type="ECO:0000256" key="3">
    <source>
        <dbReference type="ARBA" id="ARBA00022649"/>
    </source>
</evidence>
<dbReference type="Gene3D" id="6.10.10.120">
    <property type="entry name" value="Antitoxin ParD1-like"/>
    <property type="match status" value="1"/>
</dbReference>
<dbReference type="Proteomes" id="UP000223759">
    <property type="component" value="Unassembled WGS sequence"/>
</dbReference>
<comment type="function">
    <text evidence="4">Antitoxin component of a type II toxin-antitoxin (TA) system. Neutralizes the effect of toxin ParE.</text>
</comment>
<evidence type="ECO:0000313" key="5">
    <source>
        <dbReference type="EMBL" id="SIT65698.1"/>
    </source>
</evidence>
<protein>
    <recommendedName>
        <fullName evidence="2">Antitoxin ParD</fullName>
    </recommendedName>
</protein>
<dbReference type="EMBL" id="FTPK01000001">
    <property type="protein sequence ID" value="SIT65698.1"/>
    <property type="molecule type" value="Genomic_DNA"/>
</dbReference>
<dbReference type="RefSeq" id="WP_076754104.1">
    <property type="nucleotide sequence ID" value="NZ_CP023018.1"/>
</dbReference>
<keyword evidence="3" id="KW-1277">Toxin-antitoxin system</keyword>
<dbReference type="GO" id="GO:0006355">
    <property type="term" value="P:regulation of DNA-templated transcription"/>
    <property type="evidence" value="ECO:0007669"/>
    <property type="project" value="InterPro"/>
</dbReference>
<dbReference type="InterPro" id="IPR010985">
    <property type="entry name" value="Ribbon_hlx_hlx"/>
</dbReference>
<dbReference type="AlphaFoldDB" id="A0A1R3VM80"/>
<dbReference type="PANTHER" id="PTHR36582:SF2">
    <property type="entry name" value="ANTITOXIN PARD"/>
    <property type="match status" value="1"/>
</dbReference>
<dbReference type="STRING" id="233100.SAMN05216526_0148"/>
<dbReference type="NCBIfam" id="TIGR02606">
    <property type="entry name" value="antidote_CC2985"/>
    <property type="match status" value="1"/>
</dbReference>
<dbReference type="PANTHER" id="PTHR36582">
    <property type="entry name" value="ANTITOXIN PARD"/>
    <property type="match status" value="1"/>
</dbReference>
<comment type="similarity">
    <text evidence="1">Belongs to the ParD antitoxin family.</text>
</comment>
<evidence type="ECO:0000256" key="2">
    <source>
        <dbReference type="ARBA" id="ARBA00017940"/>
    </source>
</evidence>
<reference evidence="5 6" key="1">
    <citation type="submission" date="2017-01" db="EMBL/GenBank/DDBJ databases">
        <authorList>
            <person name="Mah S.A."/>
            <person name="Swanson W.J."/>
            <person name="Moy G.W."/>
            <person name="Vacquier V.D."/>
        </authorList>
    </citation>
    <scope>NUCLEOTIDE SEQUENCE [LARGE SCALE GENOMIC DNA]</scope>
    <source>
        <strain evidence="5 6">M9</strain>
    </source>
</reference>
<dbReference type="InterPro" id="IPR022789">
    <property type="entry name" value="ParD"/>
</dbReference>
<keyword evidence="6" id="KW-1185">Reference proteome</keyword>